<evidence type="ECO:0000313" key="3">
    <source>
        <dbReference type="EMBL" id="WLD56998.1"/>
    </source>
</evidence>
<accession>A0AB38YD51</accession>
<name>A0AB38YD51_9GAMM</name>
<dbReference type="RefSeq" id="WP_304994284.1">
    <property type="nucleotide sequence ID" value="NZ_CP101717.1"/>
</dbReference>
<keyword evidence="2" id="KW-0812">Transmembrane</keyword>
<keyword evidence="2" id="KW-1133">Transmembrane helix</keyword>
<organism evidence="3">
    <name type="scientific">Salinispirillum sp. LH 10-3-1</name>
    <dbReference type="NCBI Taxonomy" id="2952525"/>
    <lineage>
        <taxon>Bacteria</taxon>
        <taxon>Pseudomonadati</taxon>
        <taxon>Pseudomonadota</taxon>
        <taxon>Gammaproteobacteria</taxon>
        <taxon>Oceanospirillales</taxon>
        <taxon>Saccharospirillaceae</taxon>
        <taxon>Salinispirillum</taxon>
    </lineage>
</organism>
<sequence length="174" mass="19107">MTVLDDAQLLALLVPFVVLLVLVLFSLWVSAGRRNRRLTHEVEAMRRELSMIQAGNIGLGKKLLAVARQSHHVQQQFKAIKDTQSQPASSPVGNASPKSSTPQLVPKEEAKKAKVDVVVADDDSEEDTLVQFDTAQTMLRSGAQIDQVIRSTGLTRSEAELILLLNQPSMNARQ</sequence>
<feature type="transmembrane region" description="Helical" evidence="2">
    <location>
        <begin position="12"/>
        <end position="31"/>
    </location>
</feature>
<feature type="compositionally biased region" description="Polar residues" evidence="1">
    <location>
        <begin position="78"/>
        <end position="103"/>
    </location>
</feature>
<evidence type="ECO:0000256" key="2">
    <source>
        <dbReference type="SAM" id="Phobius"/>
    </source>
</evidence>
<dbReference type="AlphaFoldDB" id="A0AB38YD51"/>
<dbReference type="InterPro" id="IPR021244">
    <property type="entry name" value="DUF2802"/>
</dbReference>
<protein>
    <submittedName>
        <fullName evidence="3">DUF2802 domain-containing protein</fullName>
    </submittedName>
</protein>
<dbReference type="EMBL" id="CP101717">
    <property type="protein sequence ID" value="WLD56998.1"/>
    <property type="molecule type" value="Genomic_DNA"/>
</dbReference>
<proteinExistence type="predicted"/>
<gene>
    <name evidence="3" type="ORF">NFC81_09685</name>
</gene>
<reference evidence="3" key="1">
    <citation type="submission" date="2022-07" db="EMBL/GenBank/DDBJ databases">
        <title>Complete genome sequence of Salinispirillum sp. LH10-3-1 capable of multiple carbohydrate inversion isolated from a soda lake.</title>
        <authorList>
            <person name="Liu J."/>
            <person name="Zhai Y."/>
            <person name="Zhang H."/>
            <person name="Yang H."/>
            <person name="Qu J."/>
            <person name="Li J."/>
        </authorList>
    </citation>
    <scope>NUCLEOTIDE SEQUENCE</scope>
    <source>
        <strain evidence="3">LH 10-3-1</strain>
    </source>
</reference>
<dbReference type="Pfam" id="PF10975">
    <property type="entry name" value="DUF2802"/>
    <property type="match status" value="1"/>
</dbReference>
<evidence type="ECO:0000256" key="1">
    <source>
        <dbReference type="SAM" id="MobiDB-lite"/>
    </source>
</evidence>
<keyword evidence="2" id="KW-0472">Membrane</keyword>
<feature type="region of interest" description="Disordered" evidence="1">
    <location>
        <begin position="78"/>
        <end position="109"/>
    </location>
</feature>